<evidence type="ECO:0000256" key="3">
    <source>
        <dbReference type="ARBA" id="ARBA00022670"/>
    </source>
</evidence>
<feature type="signal peptide" evidence="7">
    <location>
        <begin position="1"/>
        <end position="16"/>
    </location>
</feature>
<dbReference type="Pfam" id="PF00450">
    <property type="entry name" value="Peptidase_S10"/>
    <property type="match status" value="1"/>
</dbReference>
<evidence type="ECO:0000256" key="1">
    <source>
        <dbReference type="ARBA" id="ARBA00009431"/>
    </source>
</evidence>
<dbReference type="PANTHER" id="PTHR11802:SF189">
    <property type="entry name" value="CARBOXYPEPTIDASE"/>
    <property type="match status" value="1"/>
</dbReference>
<reference evidence="8 9" key="1">
    <citation type="journal article" date="2016" name="Sci. Rep.">
        <title>Insights into Adaptations to a Near-Obligate Nematode Endoparasitic Lifestyle from the Finished Genome of Drechmeria coniospora.</title>
        <authorList>
            <person name="Zhang L."/>
            <person name="Zhou Z."/>
            <person name="Guo Q."/>
            <person name="Fokkens L."/>
            <person name="Miskei M."/>
            <person name="Pocsi I."/>
            <person name="Zhang W."/>
            <person name="Chen M."/>
            <person name="Wang L."/>
            <person name="Sun Y."/>
            <person name="Donzelli B.G."/>
            <person name="Gibson D.M."/>
            <person name="Nelson D.R."/>
            <person name="Luo J.G."/>
            <person name="Rep M."/>
            <person name="Liu H."/>
            <person name="Yang S."/>
            <person name="Wang J."/>
            <person name="Krasnoff S.B."/>
            <person name="Xu Y."/>
            <person name="Molnar I."/>
            <person name="Lin M."/>
        </authorList>
    </citation>
    <scope>NUCLEOTIDE SEQUENCE [LARGE SCALE GENOMIC DNA]</scope>
    <source>
        <strain evidence="8 9">ARSEF 6962</strain>
    </source>
</reference>
<accession>A0A151GWA6</accession>
<keyword evidence="2" id="KW-0121">Carboxypeptidase</keyword>
<evidence type="ECO:0000256" key="7">
    <source>
        <dbReference type="SAM" id="SignalP"/>
    </source>
</evidence>
<keyword evidence="4 7" id="KW-0732">Signal</keyword>
<dbReference type="GeneID" id="63715097"/>
<dbReference type="InterPro" id="IPR001563">
    <property type="entry name" value="Peptidase_S10"/>
</dbReference>
<dbReference type="GO" id="GO:0006508">
    <property type="term" value="P:proteolysis"/>
    <property type="evidence" value="ECO:0007669"/>
    <property type="project" value="UniProtKB-KW"/>
</dbReference>
<dbReference type="PANTHER" id="PTHR11802">
    <property type="entry name" value="SERINE PROTEASE FAMILY S10 SERINE CARBOXYPEPTIDASE"/>
    <property type="match status" value="1"/>
</dbReference>
<evidence type="ECO:0000256" key="4">
    <source>
        <dbReference type="ARBA" id="ARBA00022729"/>
    </source>
</evidence>
<dbReference type="GO" id="GO:0004185">
    <property type="term" value="F:serine-type carboxypeptidase activity"/>
    <property type="evidence" value="ECO:0007669"/>
    <property type="project" value="InterPro"/>
</dbReference>
<comment type="similarity">
    <text evidence="1">Belongs to the peptidase S10 family.</text>
</comment>
<dbReference type="EMBL" id="LAYC01000001">
    <property type="protein sequence ID" value="KYK61312.1"/>
    <property type="molecule type" value="Genomic_DNA"/>
</dbReference>
<dbReference type="RefSeq" id="XP_040660664.1">
    <property type="nucleotide sequence ID" value="XM_040799781.1"/>
</dbReference>
<dbReference type="GO" id="GO:0000324">
    <property type="term" value="C:fungal-type vacuole"/>
    <property type="evidence" value="ECO:0007669"/>
    <property type="project" value="TreeGrafter"/>
</dbReference>
<name>A0A151GWA6_DRECN</name>
<feature type="chain" id="PRO_5007581054" evidence="7">
    <location>
        <begin position="17"/>
        <end position="611"/>
    </location>
</feature>
<evidence type="ECO:0000256" key="2">
    <source>
        <dbReference type="ARBA" id="ARBA00022645"/>
    </source>
</evidence>
<dbReference type="AlphaFoldDB" id="A0A151GWA6"/>
<keyword evidence="3" id="KW-0645">Protease</keyword>
<evidence type="ECO:0000313" key="8">
    <source>
        <dbReference type="EMBL" id="KYK61312.1"/>
    </source>
</evidence>
<gene>
    <name evidence="8" type="ORF">DCS_02454</name>
</gene>
<dbReference type="PRINTS" id="PR00724">
    <property type="entry name" value="CRBOXYPTASEC"/>
</dbReference>
<keyword evidence="6" id="KW-0325">Glycoprotein</keyword>
<dbReference type="SUPFAM" id="SSF53474">
    <property type="entry name" value="alpha/beta-Hydrolases"/>
    <property type="match status" value="1"/>
</dbReference>
<keyword evidence="9" id="KW-1185">Reference proteome</keyword>
<dbReference type="Gene3D" id="3.40.50.1820">
    <property type="entry name" value="alpha/beta hydrolase"/>
    <property type="match status" value="1"/>
</dbReference>
<dbReference type="Proteomes" id="UP000076580">
    <property type="component" value="Chromosome 01"/>
</dbReference>
<dbReference type="InParanoid" id="A0A151GWA6"/>
<protein>
    <submittedName>
        <fullName evidence="8">Lysosomal protective protein</fullName>
    </submittedName>
</protein>
<evidence type="ECO:0000256" key="5">
    <source>
        <dbReference type="ARBA" id="ARBA00022801"/>
    </source>
</evidence>
<comment type="caution">
    <text evidence="8">The sequence shown here is derived from an EMBL/GenBank/DDBJ whole genome shotgun (WGS) entry which is preliminary data.</text>
</comment>
<organism evidence="8 9">
    <name type="scientific">Drechmeria coniospora</name>
    <name type="common">Nematophagous fungus</name>
    <name type="synonym">Meria coniospora</name>
    <dbReference type="NCBI Taxonomy" id="98403"/>
    <lineage>
        <taxon>Eukaryota</taxon>
        <taxon>Fungi</taxon>
        <taxon>Dikarya</taxon>
        <taxon>Ascomycota</taxon>
        <taxon>Pezizomycotina</taxon>
        <taxon>Sordariomycetes</taxon>
        <taxon>Hypocreomycetidae</taxon>
        <taxon>Hypocreales</taxon>
        <taxon>Ophiocordycipitaceae</taxon>
        <taxon>Drechmeria</taxon>
    </lineage>
</organism>
<proteinExistence type="inferred from homology"/>
<dbReference type="InterPro" id="IPR029058">
    <property type="entry name" value="AB_hydrolase_fold"/>
</dbReference>
<keyword evidence="5" id="KW-0378">Hydrolase</keyword>
<sequence>MRTGRLLLAGAGLAAAQFPFKPDGLTVLRSKFHENVTISFKEPGICETTVGVKSYAGHVHLPPGFLDDVRGEPQNYPVNTFFWFFEAREDPANAPLAIWLNGGPGASSLMGLLQENGPCFVDADSESTIPNPWSWNRHVNMLYVDEPNQVGLSYNTPTNVTVLLSDKGSRVVPTDFGGGSPSTLNLTTRAGTVSSQNPSNTVNSTAQAAHALWHFAQTFFFEFPHYKPNDDRVSLWAESYGGHYGPGFFRFFQQQNERIRNGTIEAKGAHPIHLDTLGIVNGMIDAVIQEEAYISFPFNNTYDIQVFDRSTYDELMHNFTRPGGCREQLTACQEKLAGFDAATINGMAADQRPDVCKIAPWCDMPAIRAYLEKREAGWFDIGHPLNDPFPPPHIYGYMTQSSVLSALGSPVNFSAVSEIVGANFASTRDEVHGGFLDAIAYLLDTGVKVHLLYGDRDYACNWVGGERASLAVPFSAIDQFRIAGYAPLVTAEGVAGMTRQWGNYSFTRVFQAGHEVPSYQPSAAYEIFMRATFNRDIPTGLIPVQDGLSTIGPLDTWHIKNSKPISPKPKCYILAPETCTPEVWSMVEAGEVDVKDFFVQDGQGMAGDEEL</sequence>
<evidence type="ECO:0000313" key="9">
    <source>
        <dbReference type="Proteomes" id="UP000076580"/>
    </source>
</evidence>
<evidence type="ECO:0000256" key="6">
    <source>
        <dbReference type="ARBA" id="ARBA00023180"/>
    </source>
</evidence>